<proteinExistence type="predicted"/>
<evidence type="ECO:0000313" key="2">
    <source>
        <dbReference type="Proteomes" id="UP000053841"/>
    </source>
</evidence>
<accession>W6YFV1</accession>
<protein>
    <submittedName>
        <fullName evidence="1">Uncharacterized protein</fullName>
    </submittedName>
</protein>
<dbReference type="GeneID" id="19151553"/>
<dbReference type="EMBL" id="KI964543">
    <property type="protein sequence ID" value="EUC38357.1"/>
    <property type="molecule type" value="Genomic_DNA"/>
</dbReference>
<organism evidence="1 2">
    <name type="scientific">Cochliobolus carbonum (strain 26-R-13)</name>
    <name type="common">Maize leaf spot fungus</name>
    <name type="synonym">Bipolaris zeicola</name>
    <dbReference type="NCBI Taxonomy" id="930089"/>
    <lineage>
        <taxon>Eukaryota</taxon>
        <taxon>Fungi</taxon>
        <taxon>Dikarya</taxon>
        <taxon>Ascomycota</taxon>
        <taxon>Pezizomycotina</taxon>
        <taxon>Dothideomycetes</taxon>
        <taxon>Pleosporomycetidae</taxon>
        <taxon>Pleosporales</taxon>
        <taxon>Pleosporineae</taxon>
        <taxon>Pleosporaceae</taxon>
        <taxon>Bipolaris</taxon>
    </lineage>
</organism>
<dbReference type="RefSeq" id="XP_007707385.1">
    <property type="nucleotide sequence ID" value="XM_007709195.1"/>
</dbReference>
<dbReference type="HOGENOM" id="CLU_2922289_0_0_1"/>
<evidence type="ECO:0000313" key="1">
    <source>
        <dbReference type="EMBL" id="EUC38357.1"/>
    </source>
</evidence>
<name>W6YFV1_COCC2</name>
<dbReference type="Proteomes" id="UP000053841">
    <property type="component" value="Unassembled WGS sequence"/>
</dbReference>
<reference evidence="1 2" key="1">
    <citation type="journal article" date="2013" name="PLoS Genet.">
        <title>Comparative genome structure, secondary metabolite, and effector coding capacity across Cochliobolus pathogens.</title>
        <authorList>
            <person name="Condon B.J."/>
            <person name="Leng Y."/>
            <person name="Wu D."/>
            <person name="Bushley K.E."/>
            <person name="Ohm R.A."/>
            <person name="Otillar R."/>
            <person name="Martin J."/>
            <person name="Schackwitz W."/>
            <person name="Grimwood J."/>
            <person name="MohdZainudin N."/>
            <person name="Xue C."/>
            <person name="Wang R."/>
            <person name="Manning V.A."/>
            <person name="Dhillon B."/>
            <person name="Tu Z.J."/>
            <person name="Steffenson B.J."/>
            <person name="Salamov A."/>
            <person name="Sun H."/>
            <person name="Lowry S."/>
            <person name="LaButti K."/>
            <person name="Han J."/>
            <person name="Copeland A."/>
            <person name="Lindquist E."/>
            <person name="Barry K."/>
            <person name="Schmutz J."/>
            <person name="Baker S.E."/>
            <person name="Ciuffetti L.M."/>
            <person name="Grigoriev I.V."/>
            <person name="Zhong S."/>
            <person name="Turgeon B.G."/>
        </authorList>
    </citation>
    <scope>NUCLEOTIDE SEQUENCE [LARGE SCALE GENOMIC DNA]</scope>
    <source>
        <strain evidence="1 2">26-R-13</strain>
    </source>
</reference>
<gene>
    <name evidence="1" type="ORF">COCCADRAFT_83333</name>
</gene>
<dbReference type="AlphaFoldDB" id="W6YFV1"/>
<sequence length="61" mass="6643">MVVSLLPLHGDYTSGVVCQSRHAAAATLPWSHGIHILTCTPITHLATQPCHPPEIRYCLAR</sequence>
<keyword evidence="2" id="KW-1185">Reference proteome</keyword>
<dbReference type="KEGG" id="bze:COCCADRAFT_83333"/>